<evidence type="ECO:0000256" key="4">
    <source>
        <dbReference type="ARBA" id="ARBA00022917"/>
    </source>
</evidence>
<evidence type="ECO:0000256" key="1">
    <source>
        <dbReference type="ARBA" id="ARBA00010759"/>
    </source>
</evidence>
<feature type="compositionally biased region" description="Low complexity" evidence="7">
    <location>
        <begin position="168"/>
        <end position="187"/>
    </location>
</feature>
<reference evidence="8 9" key="1">
    <citation type="submission" date="2017-08" db="EMBL/GenBank/DDBJ databases">
        <title>Burning lignite coal seam in the remote Altai Mountains harbors a hydrogen-driven thermophilic microbial community.</title>
        <authorList>
            <person name="Kadnikov V.V."/>
            <person name="Mardanov A.V."/>
            <person name="Ivasenko D."/>
            <person name="Beletsky A.V."/>
            <person name="Karnachuk O.V."/>
            <person name="Ravin N.V."/>
        </authorList>
    </citation>
    <scope>NUCLEOTIDE SEQUENCE [LARGE SCALE GENOMIC DNA]</scope>
    <source>
        <strain evidence="8">AL33</strain>
    </source>
</reference>
<dbReference type="FunFam" id="3.90.45.10:FF:000005">
    <property type="entry name" value="Peptide deformylase"/>
    <property type="match status" value="1"/>
</dbReference>
<dbReference type="CDD" id="cd00487">
    <property type="entry name" value="Pep_deformylase"/>
    <property type="match status" value="1"/>
</dbReference>
<dbReference type="GO" id="GO:0042586">
    <property type="term" value="F:peptide deformylase activity"/>
    <property type="evidence" value="ECO:0007669"/>
    <property type="project" value="UniProtKB-UniRule"/>
</dbReference>
<feature type="binding site" evidence="6">
    <location>
        <position position="141"/>
    </location>
    <ligand>
        <name>Fe cation</name>
        <dbReference type="ChEBI" id="CHEBI:24875"/>
    </ligand>
</feature>
<dbReference type="PANTHER" id="PTHR10458">
    <property type="entry name" value="PEPTIDE DEFORMYLASE"/>
    <property type="match status" value="1"/>
</dbReference>
<dbReference type="Pfam" id="PF01327">
    <property type="entry name" value="Pep_deformylase"/>
    <property type="match status" value="1"/>
</dbReference>
<dbReference type="EMBL" id="PEBV01000019">
    <property type="protein sequence ID" value="PTQ52944.1"/>
    <property type="molecule type" value="Genomic_DNA"/>
</dbReference>
<gene>
    <name evidence="6" type="primary">def</name>
    <name evidence="8" type="ORF">HSCHL_2443</name>
</gene>
<proteinExistence type="inferred from homology"/>
<comment type="caution">
    <text evidence="8">The sequence shown here is derived from an EMBL/GenBank/DDBJ whole genome shotgun (WGS) entry which is preliminary data.</text>
</comment>
<keyword evidence="5 6" id="KW-0408">Iron</keyword>
<evidence type="ECO:0000313" key="9">
    <source>
        <dbReference type="Proteomes" id="UP000244180"/>
    </source>
</evidence>
<name>A0A2T5G9T4_HYDSH</name>
<dbReference type="InterPro" id="IPR036821">
    <property type="entry name" value="Peptide_deformylase_sf"/>
</dbReference>
<evidence type="ECO:0000256" key="5">
    <source>
        <dbReference type="ARBA" id="ARBA00023004"/>
    </source>
</evidence>
<keyword evidence="4 6" id="KW-0648">Protein biosynthesis</keyword>
<dbReference type="EC" id="3.5.1.88" evidence="6"/>
<feature type="active site" evidence="6">
    <location>
        <position position="142"/>
    </location>
</feature>
<feature type="binding site" evidence="6">
    <location>
        <position position="145"/>
    </location>
    <ligand>
        <name>Fe cation</name>
        <dbReference type="ChEBI" id="CHEBI:24875"/>
    </ligand>
</feature>
<sequence>MRKNQNERRTSVSVRYIVKHPDPVLRQVARPVAKITPAIERLLDDMAETMYAADGVGLAAPQVGISKRIAVVDVGEGLIELINPEVLETSGEQDGPEGCLSIPGVFGDVIRPARVRVRAQNRRGEWFEVEGEGLLARALLHEIDHLNGVLFIDRAHTLYRRDPLAAGGAEGETGAHAAPAEGAPALGRKARLAGRAGGRKAGDAGS</sequence>
<protein>
    <recommendedName>
        <fullName evidence="6">Peptide deformylase</fullName>
        <shortName evidence="6">PDF</shortName>
        <ecNumber evidence="6">3.5.1.88</ecNumber>
    </recommendedName>
    <alternativeName>
        <fullName evidence="6">Polypeptide deformylase</fullName>
    </alternativeName>
</protein>
<organism evidence="8 9">
    <name type="scientific">Hydrogenibacillus schlegelii</name>
    <name type="common">Bacillus schlegelii</name>
    <dbReference type="NCBI Taxonomy" id="1484"/>
    <lineage>
        <taxon>Bacteria</taxon>
        <taxon>Bacillati</taxon>
        <taxon>Bacillota</taxon>
        <taxon>Bacilli</taxon>
        <taxon>Bacillales</taxon>
        <taxon>Bacillales Family X. Incertae Sedis</taxon>
        <taxon>Hydrogenibacillus</taxon>
    </lineage>
</organism>
<comment type="catalytic activity">
    <reaction evidence="6">
        <text>N-terminal N-formyl-L-methionyl-[peptide] + H2O = N-terminal L-methionyl-[peptide] + formate</text>
        <dbReference type="Rhea" id="RHEA:24420"/>
        <dbReference type="Rhea" id="RHEA-COMP:10639"/>
        <dbReference type="Rhea" id="RHEA-COMP:10640"/>
        <dbReference type="ChEBI" id="CHEBI:15377"/>
        <dbReference type="ChEBI" id="CHEBI:15740"/>
        <dbReference type="ChEBI" id="CHEBI:49298"/>
        <dbReference type="ChEBI" id="CHEBI:64731"/>
        <dbReference type="EC" id="3.5.1.88"/>
    </reaction>
</comment>
<dbReference type="PANTHER" id="PTHR10458:SF22">
    <property type="entry name" value="PEPTIDE DEFORMYLASE"/>
    <property type="match status" value="1"/>
</dbReference>
<dbReference type="AlphaFoldDB" id="A0A2T5G9T4"/>
<comment type="cofactor">
    <cofactor evidence="6">
        <name>Fe(2+)</name>
        <dbReference type="ChEBI" id="CHEBI:29033"/>
    </cofactor>
    <text evidence="6">Binds 1 Fe(2+) ion.</text>
</comment>
<evidence type="ECO:0000256" key="2">
    <source>
        <dbReference type="ARBA" id="ARBA00022723"/>
    </source>
</evidence>
<evidence type="ECO:0000256" key="6">
    <source>
        <dbReference type="HAMAP-Rule" id="MF_00163"/>
    </source>
</evidence>
<comment type="function">
    <text evidence="6">Removes the formyl group from the N-terminal Met of newly synthesized proteins. Requires at least a dipeptide for an efficient rate of reaction. N-terminal L-methionine is a prerequisite for activity but the enzyme has broad specificity at other positions.</text>
</comment>
<dbReference type="NCBIfam" id="NF001159">
    <property type="entry name" value="PRK00150.1-3"/>
    <property type="match status" value="1"/>
</dbReference>
<dbReference type="SUPFAM" id="SSF56420">
    <property type="entry name" value="Peptide deformylase"/>
    <property type="match status" value="1"/>
</dbReference>
<keyword evidence="2 6" id="KW-0479">Metal-binding</keyword>
<dbReference type="PRINTS" id="PR01576">
    <property type="entry name" value="PDEFORMYLASE"/>
</dbReference>
<dbReference type="Gene3D" id="3.90.45.10">
    <property type="entry name" value="Peptide deformylase"/>
    <property type="match status" value="1"/>
</dbReference>
<feature type="region of interest" description="Disordered" evidence="7">
    <location>
        <begin position="168"/>
        <end position="206"/>
    </location>
</feature>
<evidence type="ECO:0000256" key="3">
    <source>
        <dbReference type="ARBA" id="ARBA00022801"/>
    </source>
</evidence>
<dbReference type="GO" id="GO:0006412">
    <property type="term" value="P:translation"/>
    <property type="evidence" value="ECO:0007669"/>
    <property type="project" value="UniProtKB-UniRule"/>
</dbReference>
<evidence type="ECO:0000313" key="8">
    <source>
        <dbReference type="EMBL" id="PTQ52944.1"/>
    </source>
</evidence>
<dbReference type="Proteomes" id="UP000244180">
    <property type="component" value="Unassembled WGS sequence"/>
</dbReference>
<feature type="binding site" evidence="6">
    <location>
        <position position="99"/>
    </location>
    <ligand>
        <name>Fe cation</name>
        <dbReference type="ChEBI" id="CHEBI:24875"/>
    </ligand>
</feature>
<dbReference type="InterPro" id="IPR023635">
    <property type="entry name" value="Peptide_deformylase"/>
</dbReference>
<evidence type="ECO:0000256" key="7">
    <source>
        <dbReference type="SAM" id="MobiDB-lite"/>
    </source>
</evidence>
<dbReference type="HAMAP" id="MF_00163">
    <property type="entry name" value="Pep_deformylase"/>
    <property type="match status" value="1"/>
</dbReference>
<dbReference type="GO" id="GO:0046872">
    <property type="term" value="F:metal ion binding"/>
    <property type="evidence" value="ECO:0007669"/>
    <property type="project" value="UniProtKB-KW"/>
</dbReference>
<comment type="similarity">
    <text evidence="1 6">Belongs to the polypeptide deformylase family.</text>
</comment>
<accession>A0A2T5G9T4</accession>
<dbReference type="NCBIfam" id="TIGR00079">
    <property type="entry name" value="pept_deformyl"/>
    <property type="match status" value="1"/>
</dbReference>
<keyword evidence="3 6" id="KW-0378">Hydrolase</keyword>